<dbReference type="RefSeq" id="WP_066923881.1">
    <property type="nucleotide sequence ID" value="NZ_BPQO01000049.1"/>
</dbReference>
<dbReference type="InterPro" id="IPR051258">
    <property type="entry name" value="Diverse_Substrate_Transporter"/>
</dbReference>
<feature type="transmembrane region" description="Helical" evidence="6">
    <location>
        <begin position="112"/>
        <end position="131"/>
    </location>
</feature>
<dbReference type="InterPro" id="IPR000620">
    <property type="entry name" value="EamA_dom"/>
</dbReference>
<comment type="subcellular location">
    <subcellularLocation>
        <location evidence="1">Cell membrane</location>
        <topology evidence="1">Multi-pass membrane protein</topology>
    </subcellularLocation>
</comment>
<proteinExistence type="predicted"/>
<keyword evidence="2" id="KW-1003">Cell membrane</keyword>
<evidence type="ECO:0000259" key="7">
    <source>
        <dbReference type="Pfam" id="PF00892"/>
    </source>
</evidence>
<feature type="transmembrane region" description="Helical" evidence="6">
    <location>
        <begin position="84"/>
        <end position="106"/>
    </location>
</feature>
<evidence type="ECO:0000256" key="2">
    <source>
        <dbReference type="ARBA" id="ARBA00022475"/>
    </source>
</evidence>
<organism evidence="8 9">
    <name type="scientific">Methylobacterium hispanicum</name>
    <dbReference type="NCBI Taxonomy" id="270350"/>
    <lineage>
        <taxon>Bacteria</taxon>
        <taxon>Pseudomonadati</taxon>
        <taxon>Pseudomonadota</taxon>
        <taxon>Alphaproteobacteria</taxon>
        <taxon>Hyphomicrobiales</taxon>
        <taxon>Methylobacteriaceae</taxon>
        <taxon>Methylobacterium</taxon>
    </lineage>
</organism>
<feature type="transmembrane region" description="Helical" evidence="6">
    <location>
        <begin position="54"/>
        <end position="72"/>
    </location>
</feature>
<dbReference type="Pfam" id="PF00892">
    <property type="entry name" value="EamA"/>
    <property type="match status" value="2"/>
</dbReference>
<reference evidence="8" key="1">
    <citation type="journal article" date="2016" name="Front. Microbiol.">
        <title>Genome Sequence of the Piezophilic, Mesophilic Sulfate-Reducing Bacterium Desulfovibrio indicus J2T.</title>
        <authorList>
            <person name="Cao J."/>
            <person name="Maignien L."/>
            <person name="Shao Z."/>
            <person name="Alain K."/>
            <person name="Jebbar M."/>
        </authorList>
    </citation>
    <scope>NUCLEOTIDE SEQUENCE</scope>
    <source>
        <strain evidence="8">DSM 16372</strain>
    </source>
</reference>
<feature type="transmembrane region" description="Helical" evidence="6">
    <location>
        <begin position="289"/>
        <end position="308"/>
    </location>
</feature>
<comment type="caution">
    <text evidence="8">The sequence shown here is derived from an EMBL/GenBank/DDBJ whole genome shotgun (WGS) entry which is preliminary data.</text>
</comment>
<dbReference type="Proteomes" id="UP001055247">
    <property type="component" value="Unassembled WGS sequence"/>
</dbReference>
<feature type="transmembrane region" description="Helical" evidence="6">
    <location>
        <begin position="20"/>
        <end position="42"/>
    </location>
</feature>
<feature type="transmembrane region" description="Helical" evidence="6">
    <location>
        <begin position="196"/>
        <end position="217"/>
    </location>
</feature>
<feature type="transmembrane region" description="Helical" evidence="6">
    <location>
        <begin position="262"/>
        <end position="283"/>
    </location>
</feature>
<evidence type="ECO:0000256" key="4">
    <source>
        <dbReference type="ARBA" id="ARBA00022989"/>
    </source>
</evidence>
<keyword evidence="3 6" id="KW-0812">Transmembrane</keyword>
<feature type="transmembrane region" description="Helical" evidence="6">
    <location>
        <begin position="172"/>
        <end position="189"/>
    </location>
</feature>
<dbReference type="InterPro" id="IPR037185">
    <property type="entry name" value="EmrE-like"/>
</dbReference>
<keyword evidence="4 6" id="KW-1133">Transmembrane helix</keyword>
<evidence type="ECO:0000256" key="5">
    <source>
        <dbReference type="ARBA" id="ARBA00023136"/>
    </source>
</evidence>
<dbReference type="EMBL" id="BPQO01000049">
    <property type="protein sequence ID" value="GJD92564.1"/>
    <property type="molecule type" value="Genomic_DNA"/>
</dbReference>
<feature type="domain" description="EamA" evidence="7">
    <location>
        <begin position="169"/>
        <end position="302"/>
    </location>
</feature>
<dbReference type="PANTHER" id="PTHR42920:SF11">
    <property type="entry name" value="INNER MEMBRANE PROTEIN YTFF"/>
    <property type="match status" value="1"/>
</dbReference>
<feature type="domain" description="EamA" evidence="7">
    <location>
        <begin position="24"/>
        <end position="153"/>
    </location>
</feature>
<feature type="transmembrane region" description="Helical" evidence="6">
    <location>
        <begin position="229"/>
        <end position="250"/>
    </location>
</feature>
<dbReference type="SUPFAM" id="SSF103481">
    <property type="entry name" value="Multidrug resistance efflux transporter EmrE"/>
    <property type="match status" value="2"/>
</dbReference>
<dbReference type="GO" id="GO:0005886">
    <property type="term" value="C:plasma membrane"/>
    <property type="evidence" value="ECO:0007669"/>
    <property type="project" value="UniProtKB-SubCell"/>
</dbReference>
<keyword evidence="9" id="KW-1185">Reference proteome</keyword>
<reference evidence="8" key="2">
    <citation type="submission" date="2021-08" db="EMBL/GenBank/DDBJ databases">
        <authorList>
            <person name="Tani A."/>
            <person name="Ola A."/>
            <person name="Ogura Y."/>
            <person name="Katsura K."/>
            <person name="Hayashi T."/>
        </authorList>
    </citation>
    <scope>NUCLEOTIDE SEQUENCE</scope>
    <source>
        <strain evidence="8">DSM 16372</strain>
    </source>
</reference>
<protein>
    <recommendedName>
        <fullName evidence="7">EamA domain-containing protein</fullName>
    </recommendedName>
</protein>
<evidence type="ECO:0000313" key="8">
    <source>
        <dbReference type="EMBL" id="GJD92564.1"/>
    </source>
</evidence>
<evidence type="ECO:0000256" key="6">
    <source>
        <dbReference type="SAM" id="Phobius"/>
    </source>
</evidence>
<dbReference type="AlphaFoldDB" id="A0AAV4ZY70"/>
<accession>A0AAV4ZY70</accession>
<feature type="transmembrane region" description="Helical" evidence="6">
    <location>
        <begin position="138"/>
        <end position="157"/>
    </location>
</feature>
<gene>
    <name evidence="8" type="ORF">BHAOGJBA_6119</name>
</gene>
<evidence type="ECO:0000313" key="9">
    <source>
        <dbReference type="Proteomes" id="UP001055247"/>
    </source>
</evidence>
<dbReference type="PANTHER" id="PTHR42920">
    <property type="entry name" value="OS03G0707200 PROTEIN-RELATED"/>
    <property type="match status" value="1"/>
</dbReference>
<sequence>MAPAQSSPPASQAASRSVAVAYGLLTFTAMIWAGNAVAGKWAVGQVSPLALTSLRWLVACVTLVPLAARPLSREWRRLLPNWRYVLLMGGCGYTAFNGLFYVAGTYTSTTNLALIQGAIPVMVLVCSFLAYRTPVGPMQAVGVLVTLVGVVVAATHGDPGVLRSLAFNRGDLLMLAACLFYAGYTVALRRRPAVSGLTFFAAMALAAFLTSLPLVAVEWANGDLVWPTGAGWVIVAYVGLGPSLVSQLTFLRGVGLIGPNRAGMFVNLIPVFGAVLAVVLVGEPFRPDTAVALALVLGGIVIAERLGLRRQAASP</sequence>
<name>A0AAV4ZY70_9HYPH</name>
<evidence type="ECO:0000256" key="3">
    <source>
        <dbReference type="ARBA" id="ARBA00022692"/>
    </source>
</evidence>
<evidence type="ECO:0000256" key="1">
    <source>
        <dbReference type="ARBA" id="ARBA00004651"/>
    </source>
</evidence>
<keyword evidence="5 6" id="KW-0472">Membrane</keyword>